<feature type="domain" description="CBS" evidence="8">
    <location>
        <begin position="164"/>
        <end position="226"/>
    </location>
</feature>
<keyword evidence="2" id="KW-0805">Transcription regulation</keyword>
<feature type="transmembrane region" description="Helical" evidence="7">
    <location>
        <begin position="806"/>
        <end position="832"/>
    </location>
</feature>
<evidence type="ECO:0000256" key="5">
    <source>
        <dbReference type="ARBA" id="ARBA00023122"/>
    </source>
</evidence>
<dbReference type="Proteomes" id="UP000701853">
    <property type="component" value="Chromosome 9"/>
</dbReference>
<dbReference type="Pfam" id="PF02536">
    <property type="entry name" value="mTERF"/>
    <property type="match status" value="1"/>
</dbReference>
<name>A0A8J5YG93_9ROSI</name>
<dbReference type="PANTHER" id="PTHR13780">
    <property type="entry name" value="AMP-ACTIVATED PROTEIN KINASE, GAMMA REGULATORY SUBUNIT"/>
    <property type="match status" value="1"/>
</dbReference>
<keyword evidence="4" id="KW-0809">Transit peptide</keyword>
<reference evidence="9 10" key="1">
    <citation type="journal article" date="2021" name="bioRxiv">
        <title>The Gossypium anomalum genome as a resource for cotton improvement and evolutionary analysis of hybrid incompatibility.</title>
        <authorList>
            <person name="Grover C.E."/>
            <person name="Yuan D."/>
            <person name="Arick M.A."/>
            <person name="Miller E.R."/>
            <person name="Hu G."/>
            <person name="Peterson D.G."/>
            <person name="Wendel J.F."/>
            <person name="Udall J.A."/>
        </authorList>
    </citation>
    <scope>NUCLEOTIDE SEQUENCE [LARGE SCALE GENOMIC DNA]</scope>
    <source>
        <strain evidence="9">JFW-Udall</strain>
        <tissue evidence="9">Leaf</tissue>
    </source>
</reference>
<dbReference type="InterPro" id="IPR046342">
    <property type="entry name" value="CBS_dom_sf"/>
</dbReference>
<proteinExistence type="inferred from homology"/>
<dbReference type="InterPro" id="IPR003690">
    <property type="entry name" value="MTERF"/>
</dbReference>
<dbReference type="InterPro" id="IPR013783">
    <property type="entry name" value="Ig-like_fold"/>
</dbReference>
<evidence type="ECO:0000256" key="4">
    <source>
        <dbReference type="ARBA" id="ARBA00022946"/>
    </source>
</evidence>
<dbReference type="SMART" id="SM00733">
    <property type="entry name" value="Mterf"/>
    <property type="match status" value="4"/>
</dbReference>
<feature type="domain" description="CBS" evidence="8">
    <location>
        <begin position="428"/>
        <end position="485"/>
    </location>
</feature>
<dbReference type="Pfam" id="PF16561">
    <property type="entry name" value="AMPK1_CBM"/>
    <property type="match status" value="1"/>
</dbReference>
<dbReference type="SMART" id="SM00116">
    <property type="entry name" value="CBS"/>
    <property type="match status" value="4"/>
</dbReference>
<keyword evidence="7" id="KW-0472">Membrane</keyword>
<dbReference type="SUPFAM" id="SSF81296">
    <property type="entry name" value="E set domains"/>
    <property type="match status" value="1"/>
</dbReference>
<evidence type="ECO:0000256" key="1">
    <source>
        <dbReference type="ARBA" id="ARBA00007692"/>
    </source>
</evidence>
<dbReference type="GO" id="GO:0009507">
    <property type="term" value="C:chloroplast"/>
    <property type="evidence" value="ECO:0007669"/>
    <property type="project" value="UniProtKB-ARBA"/>
</dbReference>
<dbReference type="PANTHER" id="PTHR13780:SF112">
    <property type="entry name" value="CBS DOMAIN-CONTAINING PROTEIN"/>
    <property type="match status" value="1"/>
</dbReference>
<keyword evidence="5 6" id="KW-0129">CBS domain</keyword>
<keyword evidence="2" id="KW-0804">Transcription</keyword>
<keyword evidence="7" id="KW-0812">Transmembrane</keyword>
<dbReference type="OrthoDB" id="531008at2759"/>
<keyword evidence="3" id="KW-0677">Repeat</keyword>
<evidence type="ECO:0000256" key="7">
    <source>
        <dbReference type="SAM" id="Phobius"/>
    </source>
</evidence>
<dbReference type="InterPro" id="IPR032640">
    <property type="entry name" value="AMPK1_CBM"/>
</dbReference>
<dbReference type="InterPro" id="IPR000644">
    <property type="entry name" value="CBS_dom"/>
</dbReference>
<evidence type="ECO:0000256" key="3">
    <source>
        <dbReference type="ARBA" id="ARBA00022737"/>
    </source>
</evidence>
<protein>
    <recommendedName>
        <fullName evidence="8">CBS domain-containing protein</fullName>
    </recommendedName>
</protein>
<dbReference type="Gene3D" id="1.25.70.10">
    <property type="entry name" value="Transcription termination factor 3, mitochondrial"/>
    <property type="match status" value="1"/>
</dbReference>
<dbReference type="FunFam" id="1.25.70.10:FF:000001">
    <property type="entry name" value="Mitochondrial transcription termination factor-like"/>
    <property type="match status" value="1"/>
</dbReference>
<keyword evidence="10" id="KW-1185">Reference proteome</keyword>
<dbReference type="Gene3D" id="2.60.40.10">
    <property type="entry name" value="Immunoglobulins"/>
    <property type="match status" value="1"/>
</dbReference>
<evidence type="ECO:0000313" key="9">
    <source>
        <dbReference type="EMBL" id="KAG8484679.1"/>
    </source>
</evidence>
<evidence type="ECO:0000256" key="6">
    <source>
        <dbReference type="PROSITE-ProRule" id="PRU00703"/>
    </source>
</evidence>
<dbReference type="GO" id="GO:0006353">
    <property type="term" value="P:DNA-templated transcription termination"/>
    <property type="evidence" value="ECO:0007669"/>
    <property type="project" value="UniProtKB-KW"/>
</dbReference>
<organism evidence="9 10">
    <name type="scientific">Gossypium anomalum</name>
    <dbReference type="NCBI Taxonomy" id="47600"/>
    <lineage>
        <taxon>Eukaryota</taxon>
        <taxon>Viridiplantae</taxon>
        <taxon>Streptophyta</taxon>
        <taxon>Embryophyta</taxon>
        <taxon>Tracheophyta</taxon>
        <taxon>Spermatophyta</taxon>
        <taxon>Magnoliopsida</taxon>
        <taxon>eudicotyledons</taxon>
        <taxon>Gunneridae</taxon>
        <taxon>Pentapetalae</taxon>
        <taxon>rosids</taxon>
        <taxon>malvids</taxon>
        <taxon>Malvales</taxon>
        <taxon>Malvaceae</taxon>
        <taxon>Malvoideae</taxon>
        <taxon>Gossypium</taxon>
    </lineage>
</organism>
<dbReference type="FunFam" id="2.60.40.10:FF:001860">
    <property type="entry name" value="Sucrose nonfermenting 4-like protein"/>
    <property type="match status" value="1"/>
</dbReference>
<comment type="similarity">
    <text evidence="1">Belongs to the mTERF family.</text>
</comment>
<dbReference type="GO" id="GO:0003676">
    <property type="term" value="F:nucleic acid binding"/>
    <property type="evidence" value="ECO:0007669"/>
    <property type="project" value="InterPro"/>
</dbReference>
<dbReference type="SUPFAM" id="SSF54631">
    <property type="entry name" value="CBS-domain pair"/>
    <property type="match status" value="2"/>
</dbReference>
<feature type="domain" description="CBS" evidence="8">
    <location>
        <begin position="347"/>
        <end position="406"/>
    </location>
</feature>
<dbReference type="InterPro" id="IPR038538">
    <property type="entry name" value="MTERF_sf"/>
</dbReference>
<keyword evidence="7" id="KW-1133">Transmembrane helix</keyword>
<keyword evidence="2" id="KW-0806">Transcription termination</keyword>
<dbReference type="AlphaFoldDB" id="A0A8J5YG93"/>
<dbReference type="Pfam" id="PF00571">
    <property type="entry name" value="CBS"/>
    <property type="match status" value="2"/>
</dbReference>
<gene>
    <name evidence="9" type="ORF">CXB51_023611</name>
</gene>
<comment type="caution">
    <text evidence="9">The sequence shown here is derived from an EMBL/GenBank/DDBJ whole genome shotgun (WGS) entry which is preliminary data.</text>
</comment>
<evidence type="ECO:0000259" key="8">
    <source>
        <dbReference type="PROSITE" id="PS51371"/>
    </source>
</evidence>
<evidence type="ECO:0000256" key="2">
    <source>
        <dbReference type="ARBA" id="ARBA00022472"/>
    </source>
</evidence>
<dbReference type="InterPro" id="IPR050511">
    <property type="entry name" value="AMPK_gamma/SDS23_families"/>
</dbReference>
<dbReference type="PROSITE" id="PS51371">
    <property type="entry name" value="CBS"/>
    <property type="match status" value="3"/>
</dbReference>
<dbReference type="CDD" id="cd02859">
    <property type="entry name" value="E_set_AMPKbeta_like_N"/>
    <property type="match status" value="1"/>
</dbReference>
<accession>A0A8J5YG93</accession>
<evidence type="ECO:0000313" key="10">
    <source>
        <dbReference type="Proteomes" id="UP000701853"/>
    </source>
</evidence>
<dbReference type="InterPro" id="IPR014756">
    <property type="entry name" value="Ig_E-set"/>
</dbReference>
<dbReference type="Gene3D" id="3.10.580.10">
    <property type="entry name" value="CBS-domain"/>
    <property type="match status" value="2"/>
</dbReference>
<dbReference type="EMBL" id="JAHUZN010000009">
    <property type="protein sequence ID" value="KAG8484679.1"/>
    <property type="molecule type" value="Genomic_DNA"/>
</dbReference>
<sequence length="840" mass="94366">MFASDMNPARDAGRVTLLPIQFTWPHGGRSVFLSGSFNRWTELVPMSQVEGCPNVFQAVYAVPLGFHEYKFFVDGEWRHDERQPHKTGEYGIVNTFDAIPIPSEVPLVHPRSEILNNMEVDNGLMHRVSAVTLNQAMPRISEEDVSASHHRIAVYLQGHTAYELLPESGKVVALDVALPVKQAFHILSEQGIPLAPLWDFRKGKFVGVITASDFILILRELVNNRSNLTEEELETHSIAAWKEGKAYLKGQVDGHGRPIPKEFIYASPSENLKDVALKILQSGVAIVPIIHLEDGSFPQLLHLASLAGILKCICRYVKHCPASLPILQLPIYAIPLGTWVPRIGESSSRPFAMLRLTASLSSALDMLVEAHVSSIPIVDDNDSLVDVYCRSDIMALAKGRAYTHNLNEMTVHQALQLGLDSNPPYGTRSQRCQMCLRNDTLLKVMEQLANPGVRRLVIVEAGSNRVEGIISLTDIFSNVLKSNEKIISALKRHPRLLNYNPNDVLLVNINILVDNGVNECHIASTLCSKPSTLTVSPIKFKSVVQEAKEMGFDPCKGMFMVAIYALGSMAKPTLKRKFEAFKKFTWSDEEISEAFRRYPSFIRLSVDNLMVTMDFLVNKMGCSPSFIAKRPRLLLMSMEKKIVPRFLFARDLLSKGVIKNINLHAFLETSEHLFIEKFVNCYKPEEASRMLKLYHEKLDLSKNLKMDVGSCSKDLMCYYVRSCPVFARSVFRFLAIQKVCELLCSVYVSQEGIWSTRGLGFQPARVAMMFPRLLLQVFLIVPYMCLKKAFGLQEVSIRLGRVAVMLLQLLLQLFLPLLSAIVVFAVVVIVSLKNPIFFML</sequence>